<dbReference type="InterPro" id="IPR046341">
    <property type="entry name" value="SET_dom_sf"/>
</dbReference>
<evidence type="ECO:0000313" key="17">
    <source>
        <dbReference type="EnsemblMetazoa" id="CapteP150651"/>
    </source>
</evidence>
<keyword evidence="10" id="KW-0539">Nucleus</keyword>
<dbReference type="GO" id="GO:0048188">
    <property type="term" value="C:Set1C/COMPASS complex"/>
    <property type="evidence" value="ECO:0007669"/>
    <property type="project" value="InterPro"/>
</dbReference>
<evidence type="ECO:0000256" key="12">
    <source>
        <dbReference type="ARBA" id="ARBA00047583"/>
    </source>
</evidence>
<dbReference type="STRING" id="283909.R7VDF4"/>
<dbReference type="PROSITE" id="PS50868">
    <property type="entry name" value="POST_SET"/>
    <property type="match status" value="1"/>
</dbReference>
<keyword evidence="18" id="KW-1185">Reference proteome</keyword>
<evidence type="ECO:0000256" key="5">
    <source>
        <dbReference type="ARBA" id="ARBA00022691"/>
    </source>
</evidence>
<keyword evidence="6" id="KW-0156">Chromatin regulator</keyword>
<keyword evidence="3" id="KW-0489">Methyltransferase</keyword>
<evidence type="ECO:0000256" key="2">
    <source>
        <dbReference type="ARBA" id="ARBA00012182"/>
    </source>
</evidence>
<evidence type="ECO:0000256" key="7">
    <source>
        <dbReference type="ARBA" id="ARBA00022884"/>
    </source>
</evidence>
<reference evidence="18" key="1">
    <citation type="submission" date="2012-12" db="EMBL/GenBank/DDBJ databases">
        <authorList>
            <person name="Hellsten U."/>
            <person name="Grimwood J."/>
            <person name="Chapman J.A."/>
            <person name="Shapiro H."/>
            <person name="Aerts A."/>
            <person name="Otillar R.P."/>
            <person name="Terry A.Y."/>
            <person name="Boore J.L."/>
            <person name="Simakov O."/>
            <person name="Marletaz F."/>
            <person name="Cho S.-J."/>
            <person name="Edsinger-Gonzales E."/>
            <person name="Havlak P."/>
            <person name="Kuo D.-H."/>
            <person name="Larsson T."/>
            <person name="Lv J."/>
            <person name="Arendt D."/>
            <person name="Savage R."/>
            <person name="Osoegawa K."/>
            <person name="de Jong P."/>
            <person name="Lindberg D.R."/>
            <person name="Seaver E.C."/>
            <person name="Weisblat D.A."/>
            <person name="Putnam N.H."/>
            <person name="Grigoriev I.V."/>
            <person name="Rokhsar D.S."/>
        </authorList>
    </citation>
    <scope>NUCLEOTIDE SEQUENCE</scope>
    <source>
        <strain evidence="18">I ESC-2004</strain>
    </source>
</reference>
<dbReference type="GO" id="GO:0140999">
    <property type="term" value="F:histone H3K4 trimethyltransferase activity"/>
    <property type="evidence" value="ECO:0007669"/>
    <property type="project" value="UniProtKB-EC"/>
</dbReference>
<reference evidence="17" key="3">
    <citation type="submission" date="2015-06" db="UniProtKB">
        <authorList>
            <consortium name="EnsemblMetazoa"/>
        </authorList>
    </citation>
    <scope>IDENTIFICATION</scope>
</reference>
<keyword evidence="7" id="KW-0694">RNA-binding</keyword>
<proteinExistence type="predicted"/>
<dbReference type="CDD" id="cd19169">
    <property type="entry name" value="SET_SETD1"/>
    <property type="match status" value="1"/>
</dbReference>
<dbReference type="EC" id="2.1.1.354" evidence="2"/>
<comment type="catalytic activity">
    <reaction evidence="12">
        <text>N(6)-methyl-L-lysyl(4)-[histone H3] + S-adenosyl-L-methionine = N(6),N(6)-dimethyl-L-lysyl(4)-[histone H3] + S-adenosyl-L-homocysteine + H(+)</text>
        <dbReference type="Rhea" id="RHEA:60268"/>
        <dbReference type="Rhea" id="RHEA-COMP:15540"/>
        <dbReference type="Rhea" id="RHEA-COMP:15543"/>
        <dbReference type="ChEBI" id="CHEBI:15378"/>
        <dbReference type="ChEBI" id="CHEBI:57856"/>
        <dbReference type="ChEBI" id="CHEBI:59789"/>
        <dbReference type="ChEBI" id="CHEBI:61929"/>
        <dbReference type="ChEBI" id="CHEBI:61976"/>
    </reaction>
</comment>
<keyword evidence="8" id="KW-0805">Transcription regulation</keyword>
<evidence type="ECO:0000256" key="1">
    <source>
        <dbReference type="ARBA" id="ARBA00004123"/>
    </source>
</evidence>
<dbReference type="HOGENOM" id="CLU_020840_0_2_1"/>
<dbReference type="Gene3D" id="2.170.270.10">
    <property type="entry name" value="SET domain"/>
    <property type="match status" value="1"/>
</dbReference>
<dbReference type="PANTHER" id="PTHR45814">
    <property type="entry name" value="HISTONE-LYSINE N-METHYLTRANSFERASE SETD1"/>
    <property type="match status" value="1"/>
</dbReference>
<keyword evidence="4" id="KW-0808">Transferase</keyword>
<dbReference type="OMA" id="RERRYIS"/>
<evidence type="ECO:0000256" key="6">
    <source>
        <dbReference type="ARBA" id="ARBA00022853"/>
    </source>
</evidence>
<dbReference type="InterPro" id="IPR001214">
    <property type="entry name" value="SET_dom"/>
</dbReference>
<evidence type="ECO:0000256" key="10">
    <source>
        <dbReference type="ARBA" id="ARBA00023242"/>
    </source>
</evidence>
<accession>R7VDF4</accession>
<evidence type="ECO:0000259" key="14">
    <source>
        <dbReference type="PROSITE" id="PS50280"/>
    </source>
</evidence>
<dbReference type="SMART" id="SM00317">
    <property type="entry name" value="SET"/>
    <property type="match status" value="1"/>
</dbReference>
<dbReference type="SUPFAM" id="SSF82199">
    <property type="entry name" value="SET domain"/>
    <property type="match status" value="1"/>
</dbReference>
<dbReference type="GO" id="GO:0003723">
    <property type="term" value="F:RNA binding"/>
    <property type="evidence" value="ECO:0007669"/>
    <property type="project" value="UniProtKB-KW"/>
</dbReference>
<evidence type="ECO:0000256" key="9">
    <source>
        <dbReference type="ARBA" id="ARBA00023163"/>
    </source>
</evidence>
<evidence type="ECO:0000313" key="16">
    <source>
        <dbReference type="EMBL" id="ELU13685.1"/>
    </source>
</evidence>
<evidence type="ECO:0000256" key="4">
    <source>
        <dbReference type="ARBA" id="ARBA00022679"/>
    </source>
</evidence>
<comment type="catalytic activity">
    <reaction evidence="13">
        <text>N(6),N(6)-dimethyl-L-lysyl(4)-[histone H3] + S-adenosyl-L-methionine = N(6),N(6),N(6)-trimethyl-L-lysyl(4)-[histone H3] + S-adenosyl-L-homocysteine + H(+)</text>
        <dbReference type="Rhea" id="RHEA:60272"/>
        <dbReference type="Rhea" id="RHEA-COMP:15537"/>
        <dbReference type="Rhea" id="RHEA-COMP:15540"/>
        <dbReference type="ChEBI" id="CHEBI:15378"/>
        <dbReference type="ChEBI" id="CHEBI:57856"/>
        <dbReference type="ChEBI" id="CHEBI:59789"/>
        <dbReference type="ChEBI" id="CHEBI:61961"/>
        <dbReference type="ChEBI" id="CHEBI:61976"/>
    </reaction>
</comment>
<dbReference type="Pfam" id="PF00856">
    <property type="entry name" value="SET"/>
    <property type="match status" value="1"/>
</dbReference>
<dbReference type="InterPro" id="IPR024657">
    <property type="entry name" value="COMPASS_Set1_N-SET"/>
</dbReference>
<comment type="subcellular location">
    <subcellularLocation>
        <location evidence="1">Nucleus</location>
    </subcellularLocation>
</comment>
<dbReference type="Proteomes" id="UP000014760">
    <property type="component" value="Unassembled WGS sequence"/>
</dbReference>
<dbReference type="GO" id="GO:0032259">
    <property type="term" value="P:methylation"/>
    <property type="evidence" value="ECO:0007669"/>
    <property type="project" value="UniProtKB-KW"/>
</dbReference>
<gene>
    <name evidence="16" type="ORF">CAPTEDRAFT_150651</name>
</gene>
<feature type="domain" description="Post-SET" evidence="15">
    <location>
        <begin position="276"/>
        <end position="292"/>
    </location>
</feature>
<dbReference type="InterPro" id="IPR037841">
    <property type="entry name" value="SET_SETD1A/B"/>
</dbReference>
<evidence type="ECO:0000256" key="3">
    <source>
        <dbReference type="ARBA" id="ARBA00022603"/>
    </source>
</evidence>
<reference evidence="16 18" key="2">
    <citation type="journal article" date="2013" name="Nature">
        <title>Insights into bilaterian evolution from three spiralian genomes.</title>
        <authorList>
            <person name="Simakov O."/>
            <person name="Marletaz F."/>
            <person name="Cho S.J."/>
            <person name="Edsinger-Gonzales E."/>
            <person name="Havlak P."/>
            <person name="Hellsten U."/>
            <person name="Kuo D.H."/>
            <person name="Larsson T."/>
            <person name="Lv J."/>
            <person name="Arendt D."/>
            <person name="Savage R."/>
            <person name="Osoegawa K."/>
            <person name="de Jong P."/>
            <person name="Grimwood J."/>
            <person name="Chapman J.A."/>
            <person name="Shapiro H."/>
            <person name="Aerts A."/>
            <person name="Otillar R.P."/>
            <person name="Terry A.Y."/>
            <person name="Boore J.L."/>
            <person name="Grigoriev I.V."/>
            <person name="Lindberg D.R."/>
            <person name="Seaver E.C."/>
            <person name="Weisblat D.A."/>
            <person name="Putnam N.H."/>
            <person name="Rokhsar D.S."/>
        </authorList>
    </citation>
    <scope>NUCLEOTIDE SEQUENCE</scope>
    <source>
        <strain evidence="16 18">I ESC-2004</strain>
    </source>
</reference>
<dbReference type="InterPro" id="IPR044570">
    <property type="entry name" value="Set1-like"/>
</dbReference>
<dbReference type="PANTHER" id="PTHR45814:SF2">
    <property type="entry name" value="HISTONE-LYSINE N-METHYLTRANSFERASE SETD1"/>
    <property type="match status" value="1"/>
</dbReference>
<name>R7VDF4_CAPTE</name>
<organism evidence="16">
    <name type="scientific">Capitella teleta</name>
    <name type="common">Polychaete worm</name>
    <dbReference type="NCBI Taxonomy" id="283909"/>
    <lineage>
        <taxon>Eukaryota</taxon>
        <taxon>Metazoa</taxon>
        <taxon>Spiralia</taxon>
        <taxon>Lophotrochozoa</taxon>
        <taxon>Annelida</taxon>
        <taxon>Polychaeta</taxon>
        <taxon>Sedentaria</taxon>
        <taxon>Scolecida</taxon>
        <taxon>Capitellidae</taxon>
        <taxon>Capitella</taxon>
    </lineage>
</organism>
<keyword evidence="5" id="KW-0949">S-adenosyl-L-methionine</keyword>
<dbReference type="SMART" id="SM01291">
    <property type="entry name" value="N-SET"/>
    <property type="match status" value="1"/>
</dbReference>
<feature type="domain" description="SET" evidence="14">
    <location>
        <begin position="153"/>
        <end position="270"/>
    </location>
</feature>
<evidence type="ECO:0000256" key="13">
    <source>
        <dbReference type="ARBA" id="ARBA00049129"/>
    </source>
</evidence>
<dbReference type="InterPro" id="IPR003616">
    <property type="entry name" value="Post-SET_dom"/>
</dbReference>
<dbReference type="EMBL" id="AMQN01000737">
    <property type="status" value="NOT_ANNOTATED_CDS"/>
    <property type="molecule type" value="Genomic_DNA"/>
</dbReference>
<dbReference type="SMART" id="SM00508">
    <property type="entry name" value="PostSET"/>
    <property type="match status" value="1"/>
</dbReference>
<dbReference type="OrthoDB" id="308383at2759"/>
<dbReference type="Pfam" id="PF11764">
    <property type="entry name" value="N-SET"/>
    <property type="match status" value="1"/>
</dbReference>
<dbReference type="EMBL" id="KB295062">
    <property type="protein sequence ID" value="ELU13685.1"/>
    <property type="molecule type" value="Genomic_DNA"/>
</dbReference>
<evidence type="ECO:0000256" key="8">
    <source>
        <dbReference type="ARBA" id="ARBA00023015"/>
    </source>
</evidence>
<dbReference type="PROSITE" id="PS50280">
    <property type="entry name" value="SET"/>
    <property type="match status" value="1"/>
</dbReference>
<comment type="catalytic activity">
    <reaction evidence="11">
        <text>L-lysyl(4)-[histone H3] + 3 S-adenosyl-L-methionine = N(6),N(6),N(6)-trimethyl-L-lysyl(4)-[histone H3] + 3 S-adenosyl-L-homocysteine + 3 H(+)</text>
        <dbReference type="Rhea" id="RHEA:60260"/>
        <dbReference type="Rhea" id="RHEA-COMP:15537"/>
        <dbReference type="Rhea" id="RHEA-COMP:15547"/>
        <dbReference type="ChEBI" id="CHEBI:15378"/>
        <dbReference type="ChEBI" id="CHEBI:29969"/>
        <dbReference type="ChEBI" id="CHEBI:57856"/>
        <dbReference type="ChEBI" id="CHEBI:59789"/>
        <dbReference type="ChEBI" id="CHEBI:61961"/>
        <dbReference type="EC" id="2.1.1.354"/>
    </reaction>
</comment>
<sequence>MQVTYEFLFKGIDVEDVDFIKKRYEELLGNDSPQTYWLNDTHWVDHSHTRIPDPVPPKKRKKYSQQDEVMVAHKTGCARTEGYYKISHQEKHGYLKDFRGVNERDARDAALKKKVQISREARSESRRWQNVLQLMGEDIGDLLKFNQLKFRKKNLKFAKSGIHDWGLFALEPIAEGEMVIEYVGAVVRQSTADLREKKYEAMGIGSSYLFRIDHDLIIDATKCGNLARFINHSCNPNCVAKIITVESHKKIVIYSRRDIGVNEEITYDYKFPLEDEKIPCLCGTSACRGTLN</sequence>
<evidence type="ECO:0000259" key="15">
    <source>
        <dbReference type="PROSITE" id="PS50868"/>
    </source>
</evidence>
<dbReference type="EnsemblMetazoa" id="CapteT150651">
    <property type="protein sequence ID" value="CapteP150651"/>
    <property type="gene ID" value="CapteG150651"/>
</dbReference>
<keyword evidence="9" id="KW-0804">Transcription</keyword>
<evidence type="ECO:0000256" key="11">
    <source>
        <dbReference type="ARBA" id="ARBA00047571"/>
    </source>
</evidence>
<dbReference type="AlphaFoldDB" id="R7VDF4"/>
<protein>
    <recommendedName>
        <fullName evidence="2">[histone H3]-lysine(4) N-trimethyltransferase</fullName>
        <ecNumber evidence="2">2.1.1.354</ecNumber>
    </recommendedName>
</protein>
<dbReference type="FunFam" id="2.170.270.10:FF:000010">
    <property type="entry name" value="Histone-lysine N-methyltransferase"/>
    <property type="match status" value="1"/>
</dbReference>
<evidence type="ECO:0000313" key="18">
    <source>
        <dbReference type="Proteomes" id="UP000014760"/>
    </source>
</evidence>